<dbReference type="EMBL" id="JACIEP010000025">
    <property type="protein sequence ID" value="MBB4038205.1"/>
    <property type="molecule type" value="Genomic_DNA"/>
</dbReference>
<dbReference type="Proteomes" id="UP000555103">
    <property type="component" value="Unassembled WGS sequence"/>
</dbReference>
<dbReference type="Pfam" id="PF12988">
    <property type="entry name" value="TraQ_transposon"/>
    <property type="match status" value="1"/>
</dbReference>
<sequence>MSNRIYNTIMMKRIKTFFGITVWLAAIMLLALACSSDMDINKVYAFDLVCMPVQKKIVQGEVAEIRAQIVKEGNFQDTKFYIRYFQVDGKGELRLDNGTVLLPNDLYLLEKETFRMYYTSHSTDQQVIDVYIEDSHRQVVQKTFSFQNDRGDEEDLPIEAE</sequence>
<name>A0A840CZV2_9BACT</name>
<reference evidence="1 2" key="1">
    <citation type="submission" date="2020-08" db="EMBL/GenBank/DDBJ databases">
        <title>Genomic Encyclopedia of Type Strains, Phase IV (KMG-IV): sequencing the most valuable type-strain genomes for metagenomic binning, comparative biology and taxonomic classification.</title>
        <authorList>
            <person name="Goeker M."/>
        </authorList>
    </citation>
    <scope>NUCLEOTIDE SEQUENCE [LARGE SCALE GENOMIC DNA]</scope>
    <source>
        <strain evidence="1 2">DSM 104969</strain>
    </source>
</reference>
<keyword evidence="2" id="KW-1185">Reference proteome</keyword>
<dbReference type="PROSITE" id="PS51257">
    <property type="entry name" value="PROKAR_LIPOPROTEIN"/>
    <property type="match status" value="1"/>
</dbReference>
<comment type="caution">
    <text evidence="1">The sequence shown here is derived from an EMBL/GenBank/DDBJ whole genome shotgun (WGS) entry which is preliminary data.</text>
</comment>
<evidence type="ECO:0008006" key="3">
    <source>
        <dbReference type="Google" id="ProtNLM"/>
    </source>
</evidence>
<protein>
    <recommendedName>
        <fullName evidence="3">DUF3872 domain-containing protein</fullName>
    </recommendedName>
</protein>
<dbReference type="Gene3D" id="2.60.40.2410">
    <property type="entry name" value="Uncharacterised protein PF12988, DUF3872"/>
    <property type="match status" value="1"/>
</dbReference>
<evidence type="ECO:0000313" key="2">
    <source>
        <dbReference type="Proteomes" id="UP000555103"/>
    </source>
</evidence>
<organism evidence="1 2">
    <name type="scientific">Dysgonomonas hofstadii</name>
    <dbReference type="NCBI Taxonomy" id="637886"/>
    <lineage>
        <taxon>Bacteria</taxon>
        <taxon>Pseudomonadati</taxon>
        <taxon>Bacteroidota</taxon>
        <taxon>Bacteroidia</taxon>
        <taxon>Bacteroidales</taxon>
        <taxon>Dysgonomonadaceae</taxon>
        <taxon>Dysgonomonas</taxon>
    </lineage>
</organism>
<dbReference type="AlphaFoldDB" id="A0A840CZV2"/>
<dbReference type="InterPro" id="IPR038707">
    <property type="entry name" value="TraQ_sf"/>
</dbReference>
<dbReference type="InterPro" id="IPR024355">
    <property type="entry name" value="TraQ_bacteroidetes"/>
</dbReference>
<accession>A0A840CZV2</accession>
<gene>
    <name evidence="1" type="ORF">GGR21_004137</name>
</gene>
<proteinExistence type="predicted"/>
<evidence type="ECO:0000313" key="1">
    <source>
        <dbReference type="EMBL" id="MBB4038205.1"/>
    </source>
</evidence>